<feature type="region of interest" description="Disordered" evidence="3">
    <location>
        <begin position="125"/>
        <end position="246"/>
    </location>
</feature>
<keyword evidence="6" id="KW-1185">Reference proteome</keyword>
<feature type="compositionally biased region" description="Basic and acidic residues" evidence="3">
    <location>
        <begin position="172"/>
        <end position="185"/>
    </location>
</feature>
<dbReference type="PROSITE" id="PS50304">
    <property type="entry name" value="TUDOR"/>
    <property type="match status" value="1"/>
</dbReference>
<name>A0A0M8MKG1_9BASI</name>
<evidence type="ECO:0000313" key="5">
    <source>
        <dbReference type="EMBL" id="KOS14266.1"/>
    </source>
</evidence>
<dbReference type="PANTHER" id="PTHR46297">
    <property type="entry name" value="ZINC FINGER CCCH-TYPE WITH G PATCH DOMAIN-CONTAINING PROTEIN"/>
    <property type="match status" value="1"/>
</dbReference>
<proteinExistence type="predicted"/>
<feature type="compositionally biased region" description="Basic and acidic residues" evidence="3">
    <location>
        <begin position="153"/>
        <end position="163"/>
    </location>
</feature>
<protein>
    <submittedName>
        <fullName evidence="5">Smn domain-containing protein</fullName>
    </submittedName>
</protein>
<dbReference type="RefSeq" id="XP_017991898.1">
    <property type="nucleotide sequence ID" value="XM_018138701.1"/>
</dbReference>
<evidence type="ECO:0000256" key="3">
    <source>
        <dbReference type="SAM" id="MobiDB-lite"/>
    </source>
</evidence>
<accession>A0A0M8MKG1</accession>
<dbReference type="InterPro" id="IPR002999">
    <property type="entry name" value="Tudor"/>
</dbReference>
<organism evidence="5 6">
    <name type="scientific">Malassezia pachydermatis</name>
    <dbReference type="NCBI Taxonomy" id="77020"/>
    <lineage>
        <taxon>Eukaryota</taxon>
        <taxon>Fungi</taxon>
        <taxon>Dikarya</taxon>
        <taxon>Basidiomycota</taxon>
        <taxon>Ustilaginomycotina</taxon>
        <taxon>Malasseziomycetes</taxon>
        <taxon>Malasseziales</taxon>
        <taxon>Malasseziaceae</taxon>
        <taxon>Malassezia</taxon>
    </lineage>
</organism>
<dbReference type="SUPFAM" id="SSF63748">
    <property type="entry name" value="Tudor/PWWP/MBT"/>
    <property type="match status" value="1"/>
</dbReference>
<feature type="compositionally biased region" description="Basic and acidic residues" evidence="3">
    <location>
        <begin position="59"/>
        <end position="69"/>
    </location>
</feature>
<dbReference type="PANTHER" id="PTHR46297:SF2">
    <property type="entry name" value="TUDOR DOMAIN-CONTAINING PROTEIN"/>
    <property type="match status" value="1"/>
</dbReference>
<dbReference type="VEuPathDB" id="FungiDB:Malapachy_4250"/>
<sequence length="246" mass="27786">MDSELRTYEFQLSQVDTALEAEPDNEELKSLRAELANLIALTKEYQKDQDATQAKASAKAKESKHEYHAGDECMARHQADGRWYPAKITSVTGSSENPVYAILFTKYKTTEMVTGADLRPRQVHSNATSTLDAASGQAPAYTKPKTAPARPMTNDERERERERKRVRKEKKMQREAEKNRVHDQKQSAWQKFQAKAVKKRYAGAQDKSMFTTSDNPYAKVGSSGRGMTQQAPRMRNAYEPSSTADD</sequence>
<evidence type="ECO:0000256" key="1">
    <source>
        <dbReference type="ARBA" id="ARBA00004123"/>
    </source>
</evidence>
<gene>
    <name evidence="5" type="ORF">Malapachy_4250</name>
</gene>
<feature type="domain" description="Tudor" evidence="4">
    <location>
        <begin position="66"/>
        <end position="128"/>
    </location>
</feature>
<evidence type="ECO:0000259" key="4">
    <source>
        <dbReference type="PROSITE" id="PS50304"/>
    </source>
</evidence>
<evidence type="ECO:0000313" key="6">
    <source>
        <dbReference type="Proteomes" id="UP000037751"/>
    </source>
</evidence>
<comment type="subcellular location">
    <subcellularLocation>
        <location evidence="1">Nucleus</location>
    </subcellularLocation>
</comment>
<dbReference type="EMBL" id="LGAV01000004">
    <property type="protein sequence ID" value="KOS14266.1"/>
    <property type="molecule type" value="Genomic_DNA"/>
</dbReference>
<dbReference type="OrthoDB" id="79171at2759"/>
<dbReference type="GO" id="GO:0005634">
    <property type="term" value="C:nucleus"/>
    <property type="evidence" value="ECO:0007669"/>
    <property type="project" value="UniProtKB-SubCell"/>
</dbReference>
<feature type="compositionally biased region" description="Low complexity" evidence="3">
    <location>
        <begin position="138"/>
        <end position="151"/>
    </location>
</feature>
<comment type="caution">
    <text evidence="5">The sequence shown here is derived from an EMBL/GenBank/DDBJ whole genome shotgun (WGS) entry which is preliminary data.</text>
</comment>
<dbReference type="SMART" id="SM00333">
    <property type="entry name" value="TUDOR"/>
    <property type="match status" value="1"/>
</dbReference>
<dbReference type="Proteomes" id="UP000037751">
    <property type="component" value="Unassembled WGS sequence"/>
</dbReference>
<keyword evidence="2" id="KW-0539">Nucleus</keyword>
<feature type="region of interest" description="Disordered" evidence="3">
    <location>
        <begin position="46"/>
        <end position="69"/>
    </location>
</feature>
<reference evidence="5 6" key="1">
    <citation type="submission" date="2015-07" db="EMBL/GenBank/DDBJ databases">
        <title>Draft Genome Sequence of Malassezia furfur CBS1878 and Malassezia pachydermatis CBS1879.</title>
        <authorList>
            <person name="Triana S."/>
            <person name="Ohm R."/>
            <person name="Gonzalez A."/>
            <person name="DeCock H."/>
            <person name="Restrepo S."/>
            <person name="Celis A."/>
        </authorList>
    </citation>
    <scope>NUCLEOTIDE SEQUENCE [LARGE SCALE GENOMIC DNA]</scope>
    <source>
        <strain evidence="5 6">CBS 1879</strain>
    </source>
</reference>
<dbReference type="GeneID" id="28730577"/>
<dbReference type="STRING" id="77020.A0A0M8MKG1"/>
<evidence type="ECO:0000256" key="2">
    <source>
        <dbReference type="ARBA" id="ARBA00023242"/>
    </source>
</evidence>
<dbReference type="Gene3D" id="2.30.30.140">
    <property type="match status" value="1"/>
</dbReference>
<dbReference type="AlphaFoldDB" id="A0A0M8MKG1"/>